<protein>
    <submittedName>
        <fullName evidence="1">Uncharacterized protein</fullName>
    </submittedName>
</protein>
<sequence>MVGWSKKIDLDFAVICLISFGVTGNLSLGDLALKAELDLFCPTLNNLSIMPSKSNSTLLALGMRGGDEGAEEELALEVNLRPRSLNFGIAWESFDFADFLALGISELVNDGLEDRLDSS</sequence>
<organism evidence="1 2">
    <name type="scientific">Candidozyma auris</name>
    <name type="common">Yeast</name>
    <name type="synonym">Candida auris</name>
    <dbReference type="NCBI Taxonomy" id="498019"/>
    <lineage>
        <taxon>Eukaryota</taxon>
        <taxon>Fungi</taxon>
        <taxon>Dikarya</taxon>
        <taxon>Ascomycota</taxon>
        <taxon>Saccharomycotina</taxon>
        <taxon>Pichiomycetes</taxon>
        <taxon>Metschnikowiaceae</taxon>
        <taxon>Candidozyma</taxon>
    </lineage>
</organism>
<evidence type="ECO:0000313" key="2">
    <source>
        <dbReference type="Proteomes" id="UP000037122"/>
    </source>
</evidence>
<accession>A0A0L0P817</accession>
<name>A0A0L0P817_CANAR</name>
<dbReference type="AlphaFoldDB" id="A0A0L0P817"/>
<dbReference type="EMBL" id="LGST01000004">
    <property type="protein sequence ID" value="KNE02385.1"/>
    <property type="molecule type" value="Genomic_DNA"/>
</dbReference>
<evidence type="ECO:0000313" key="1">
    <source>
        <dbReference type="EMBL" id="KNE02385.1"/>
    </source>
</evidence>
<gene>
    <name evidence="1" type="ORF">QG37_00642</name>
</gene>
<reference evidence="2" key="1">
    <citation type="journal article" date="2015" name="BMC Genomics">
        <title>Draft genome of a commonly misdiagnosed multidrug resistant pathogen Candida auris.</title>
        <authorList>
            <person name="Chatterjee S."/>
            <person name="Alampalli S.V."/>
            <person name="Nageshan R.K."/>
            <person name="Chettiar S.T."/>
            <person name="Joshi S."/>
            <person name="Tatu U.S."/>
        </authorList>
    </citation>
    <scope>NUCLEOTIDE SEQUENCE [LARGE SCALE GENOMIC DNA]</scope>
    <source>
        <strain evidence="2">6684</strain>
    </source>
</reference>
<proteinExistence type="predicted"/>
<dbReference type="VEuPathDB" id="FungiDB:QG37_00642"/>
<dbReference type="Proteomes" id="UP000037122">
    <property type="component" value="Unassembled WGS sequence"/>
</dbReference>
<comment type="caution">
    <text evidence="1">The sequence shown here is derived from an EMBL/GenBank/DDBJ whole genome shotgun (WGS) entry which is preliminary data.</text>
</comment>